<dbReference type="GO" id="GO:0009316">
    <property type="term" value="C:3-isopropylmalate dehydratase complex"/>
    <property type="evidence" value="ECO:0007669"/>
    <property type="project" value="InterPro"/>
</dbReference>
<name>A0A1I7CG15_9ACTN</name>
<evidence type="ECO:0000256" key="1">
    <source>
        <dbReference type="ARBA" id="ARBA00000491"/>
    </source>
</evidence>
<comment type="catalytic activity">
    <reaction evidence="1 10">
        <text>(2R,3S)-3-isopropylmalate = (2S)-2-isopropylmalate</text>
        <dbReference type="Rhea" id="RHEA:32287"/>
        <dbReference type="ChEBI" id="CHEBI:1178"/>
        <dbReference type="ChEBI" id="CHEBI:35121"/>
        <dbReference type="EC" id="4.2.1.33"/>
    </reaction>
</comment>
<keyword evidence="8 10" id="KW-0456">Lyase</keyword>
<evidence type="ECO:0000256" key="10">
    <source>
        <dbReference type="HAMAP-Rule" id="MF_01031"/>
    </source>
</evidence>
<dbReference type="Proteomes" id="UP000199165">
    <property type="component" value="Unassembled WGS sequence"/>
</dbReference>
<dbReference type="InterPro" id="IPR050075">
    <property type="entry name" value="LeuD"/>
</dbReference>
<reference evidence="13" key="1">
    <citation type="submission" date="2016-10" db="EMBL/GenBank/DDBJ databases">
        <authorList>
            <person name="Varghese N."/>
            <person name="Submissions S."/>
        </authorList>
    </citation>
    <scope>NUCLEOTIDE SEQUENCE [LARGE SCALE GENOMIC DNA]</scope>
    <source>
        <strain evidence="13">DSM 45501</strain>
    </source>
</reference>
<gene>
    <name evidence="10" type="primary">leuD</name>
    <name evidence="12" type="ORF">SAMN04487904_1208</name>
</gene>
<evidence type="ECO:0000259" key="11">
    <source>
        <dbReference type="Pfam" id="PF00694"/>
    </source>
</evidence>
<dbReference type="AlphaFoldDB" id="A0A1I7CG15"/>
<protein>
    <recommendedName>
        <fullName evidence="10">3-isopropylmalate dehydratase small subunit</fullName>
        <ecNumber evidence="10">4.2.1.33</ecNumber>
    </recommendedName>
    <alternativeName>
        <fullName evidence="10">Alpha-IPM isomerase</fullName>
        <shortName evidence="10">IPMI</shortName>
    </alternativeName>
    <alternativeName>
        <fullName evidence="10">Isopropylmalate isomerase</fullName>
    </alternativeName>
</protein>
<comment type="similarity">
    <text evidence="4 10">Belongs to the LeuD family. LeuD type 1 subfamily.</text>
</comment>
<dbReference type="CDD" id="cd01577">
    <property type="entry name" value="IPMI_Swivel"/>
    <property type="match status" value="1"/>
</dbReference>
<dbReference type="FunFam" id="3.20.19.10:FF:000003">
    <property type="entry name" value="3-isopropylmalate dehydratase small subunit"/>
    <property type="match status" value="1"/>
</dbReference>
<dbReference type="Pfam" id="PF00694">
    <property type="entry name" value="Aconitase_C"/>
    <property type="match status" value="1"/>
</dbReference>
<dbReference type="UniPathway" id="UPA00048">
    <property type="reaction ID" value="UER00071"/>
</dbReference>
<dbReference type="RefSeq" id="WP_092981811.1">
    <property type="nucleotide sequence ID" value="NZ_FPAT01000020.1"/>
</dbReference>
<organism evidence="12 13">
    <name type="scientific">Actinopolyspora righensis</name>
    <dbReference type="NCBI Taxonomy" id="995060"/>
    <lineage>
        <taxon>Bacteria</taxon>
        <taxon>Bacillati</taxon>
        <taxon>Actinomycetota</taxon>
        <taxon>Actinomycetes</taxon>
        <taxon>Actinopolysporales</taxon>
        <taxon>Actinopolysporaceae</taxon>
        <taxon>Actinopolyspora</taxon>
        <taxon>Actinopolyspora alba group</taxon>
    </lineage>
</organism>
<evidence type="ECO:0000256" key="5">
    <source>
        <dbReference type="ARBA" id="ARBA00011271"/>
    </source>
</evidence>
<evidence type="ECO:0000256" key="4">
    <source>
        <dbReference type="ARBA" id="ARBA00009845"/>
    </source>
</evidence>
<dbReference type="NCBIfam" id="NF002458">
    <property type="entry name" value="PRK01641.1"/>
    <property type="match status" value="1"/>
</dbReference>
<evidence type="ECO:0000256" key="8">
    <source>
        <dbReference type="ARBA" id="ARBA00023239"/>
    </source>
</evidence>
<dbReference type="Gene3D" id="3.20.19.10">
    <property type="entry name" value="Aconitase, domain 4"/>
    <property type="match status" value="1"/>
</dbReference>
<dbReference type="NCBIfam" id="TIGR00171">
    <property type="entry name" value="leuD"/>
    <property type="match status" value="1"/>
</dbReference>
<evidence type="ECO:0000256" key="3">
    <source>
        <dbReference type="ARBA" id="ARBA00004729"/>
    </source>
</evidence>
<dbReference type="InterPro" id="IPR004431">
    <property type="entry name" value="3-IsopropMal_deHydase_ssu"/>
</dbReference>
<dbReference type="InterPro" id="IPR033940">
    <property type="entry name" value="IPMI_Swivel"/>
</dbReference>
<dbReference type="PANTHER" id="PTHR43345:SF5">
    <property type="entry name" value="3-ISOPROPYLMALATE DEHYDRATASE SMALL SUBUNIT"/>
    <property type="match status" value="1"/>
</dbReference>
<accession>A0A1I7CG15</accession>
<dbReference type="HAMAP" id="MF_01031">
    <property type="entry name" value="LeuD_type1"/>
    <property type="match status" value="1"/>
</dbReference>
<keyword evidence="13" id="KW-1185">Reference proteome</keyword>
<dbReference type="GO" id="GO:0009098">
    <property type="term" value="P:L-leucine biosynthetic process"/>
    <property type="evidence" value="ECO:0007669"/>
    <property type="project" value="UniProtKB-UniRule"/>
</dbReference>
<evidence type="ECO:0000256" key="7">
    <source>
        <dbReference type="ARBA" id="ARBA00022605"/>
    </source>
</evidence>
<evidence type="ECO:0000256" key="2">
    <source>
        <dbReference type="ARBA" id="ARBA00002695"/>
    </source>
</evidence>
<dbReference type="EC" id="4.2.1.33" evidence="10"/>
<dbReference type="STRING" id="995060.SAMN04487904_1208"/>
<evidence type="ECO:0000256" key="6">
    <source>
        <dbReference type="ARBA" id="ARBA00022430"/>
    </source>
</evidence>
<evidence type="ECO:0000256" key="9">
    <source>
        <dbReference type="ARBA" id="ARBA00023304"/>
    </source>
</evidence>
<proteinExistence type="inferred from homology"/>
<dbReference type="GO" id="GO:0003861">
    <property type="term" value="F:3-isopropylmalate dehydratase activity"/>
    <property type="evidence" value="ECO:0007669"/>
    <property type="project" value="UniProtKB-UniRule"/>
</dbReference>
<dbReference type="SUPFAM" id="SSF52016">
    <property type="entry name" value="LeuD/IlvD-like"/>
    <property type="match status" value="1"/>
</dbReference>
<dbReference type="InterPro" id="IPR015928">
    <property type="entry name" value="Aconitase/3IPM_dehydase_swvl"/>
</dbReference>
<evidence type="ECO:0000313" key="12">
    <source>
        <dbReference type="EMBL" id="SFT98322.1"/>
    </source>
</evidence>
<evidence type="ECO:0000313" key="13">
    <source>
        <dbReference type="Proteomes" id="UP000199165"/>
    </source>
</evidence>
<dbReference type="EMBL" id="FPAT01000020">
    <property type="protein sequence ID" value="SFT98322.1"/>
    <property type="molecule type" value="Genomic_DNA"/>
</dbReference>
<sequence length="200" mass="22701">MNPEPICGHSGTAVPLRRGSVDTDQIIPAEFCKRLGRTGYSDALFNRWREEPDFVLNRAEFSDATVLVAGTDFGIGSSREHAVWALRDFGFRAVIAHGFGDIFRNNATKNQLITANVSEEAVKWLWDLLDTEPASQVSVDLEKRLVTAGEGEVHFEIDDYSRWQLINELDDIQITLRRGESIDRYERNRRHWLPGVSGRV</sequence>
<dbReference type="PANTHER" id="PTHR43345">
    <property type="entry name" value="3-ISOPROPYLMALATE DEHYDRATASE SMALL SUBUNIT 2-RELATED-RELATED"/>
    <property type="match status" value="1"/>
</dbReference>
<comment type="subunit">
    <text evidence="5 10">Heterodimer of LeuC and LeuD.</text>
</comment>
<feature type="domain" description="Aconitase A/isopropylmalate dehydratase small subunit swivel" evidence="11">
    <location>
        <begin position="9"/>
        <end position="119"/>
    </location>
</feature>
<keyword evidence="9 10" id="KW-0100">Branched-chain amino acid biosynthesis</keyword>
<dbReference type="InterPro" id="IPR000573">
    <property type="entry name" value="AconitaseA/IPMdHydase_ssu_swvl"/>
</dbReference>
<keyword evidence="6 10" id="KW-0432">Leucine biosynthesis</keyword>
<comment type="pathway">
    <text evidence="3 10">Amino-acid biosynthesis; L-leucine biosynthesis; L-leucine from 3-methyl-2-oxobutanoate: step 2/4.</text>
</comment>
<keyword evidence="7 10" id="KW-0028">Amino-acid biosynthesis</keyword>
<comment type="function">
    <text evidence="2 10">Catalyzes the isomerization between 2-isopropylmalate and 3-isopropylmalate, via the formation of 2-isopropylmaleate.</text>
</comment>